<feature type="region of interest" description="Disordered" evidence="1">
    <location>
        <begin position="87"/>
        <end position="136"/>
    </location>
</feature>
<accession>A0A4S2KSK7</accession>
<evidence type="ECO:0000313" key="2">
    <source>
        <dbReference type="EMBL" id="TGZ52905.1"/>
    </source>
</evidence>
<name>A0A4S2KSK7_9HYME</name>
<proteinExistence type="predicted"/>
<organism evidence="2 3">
    <name type="scientific">Temnothorax longispinosus</name>
    <dbReference type="NCBI Taxonomy" id="300112"/>
    <lineage>
        <taxon>Eukaryota</taxon>
        <taxon>Metazoa</taxon>
        <taxon>Ecdysozoa</taxon>
        <taxon>Arthropoda</taxon>
        <taxon>Hexapoda</taxon>
        <taxon>Insecta</taxon>
        <taxon>Pterygota</taxon>
        <taxon>Neoptera</taxon>
        <taxon>Endopterygota</taxon>
        <taxon>Hymenoptera</taxon>
        <taxon>Apocrita</taxon>
        <taxon>Aculeata</taxon>
        <taxon>Formicoidea</taxon>
        <taxon>Formicidae</taxon>
        <taxon>Myrmicinae</taxon>
        <taxon>Temnothorax</taxon>
    </lineage>
</organism>
<keyword evidence="3" id="KW-1185">Reference proteome</keyword>
<evidence type="ECO:0000256" key="1">
    <source>
        <dbReference type="SAM" id="MobiDB-lite"/>
    </source>
</evidence>
<dbReference type="EMBL" id="QBLH01001146">
    <property type="protein sequence ID" value="TGZ52905.1"/>
    <property type="molecule type" value="Genomic_DNA"/>
</dbReference>
<comment type="caution">
    <text evidence="2">The sequence shown here is derived from an EMBL/GenBank/DDBJ whole genome shotgun (WGS) entry which is preliminary data.</text>
</comment>
<evidence type="ECO:0000313" key="3">
    <source>
        <dbReference type="Proteomes" id="UP000310200"/>
    </source>
</evidence>
<gene>
    <name evidence="2" type="ORF">DBV15_10362</name>
</gene>
<dbReference type="AlphaFoldDB" id="A0A4S2KSK7"/>
<dbReference type="Proteomes" id="UP000310200">
    <property type="component" value="Unassembled WGS sequence"/>
</dbReference>
<reference evidence="2 3" key="1">
    <citation type="journal article" date="2019" name="Philos. Trans. R. Soc. Lond., B, Biol. Sci.">
        <title>Ant behaviour and brain gene expression of defending hosts depend on the ecological success of the intruding social parasite.</title>
        <authorList>
            <person name="Kaur R."/>
            <person name="Stoldt M."/>
            <person name="Jongepier E."/>
            <person name="Feldmeyer B."/>
            <person name="Menzel F."/>
            <person name="Bornberg-Bauer E."/>
            <person name="Foitzik S."/>
        </authorList>
    </citation>
    <scope>NUCLEOTIDE SEQUENCE [LARGE SCALE GENOMIC DNA]</scope>
    <source>
        <tissue evidence="2">Whole body</tissue>
    </source>
</reference>
<protein>
    <submittedName>
        <fullName evidence="2">Uncharacterized protein</fullName>
    </submittedName>
</protein>
<sequence>MNPGWSPSPDCRMLSLEAAATMAREMGWLVERSAIRGWTLKSTRRVALNVEGREGTLTVDQTGAAKQGANHARRQTVLRTAVDCQRSPSSWSLCPGGRRDSPLPRSLNTKSKDSRVYGNAQISSRKLAHPSKYEKF</sequence>